<dbReference type="Gene3D" id="2.60.120.10">
    <property type="entry name" value="Jelly Rolls"/>
    <property type="match status" value="1"/>
</dbReference>
<evidence type="ECO:0000259" key="2">
    <source>
        <dbReference type="Pfam" id="PF07883"/>
    </source>
</evidence>
<dbReference type="InterPro" id="IPR052538">
    <property type="entry name" value="Flavonoid_dioxygenase-like"/>
</dbReference>
<dbReference type="eggNOG" id="COG0662">
    <property type="taxonomic scope" value="Bacteria"/>
</dbReference>
<dbReference type="RefSeq" id="WP_034238148.1">
    <property type="nucleotide sequence ID" value="NZ_AQRA01000001.1"/>
</dbReference>
<feature type="signal peptide" evidence="1">
    <location>
        <begin position="1"/>
        <end position="18"/>
    </location>
</feature>
<organism evidence="3 4">
    <name type="scientific">Aquimarina atlantica</name>
    <dbReference type="NCBI Taxonomy" id="1317122"/>
    <lineage>
        <taxon>Bacteria</taxon>
        <taxon>Pseudomonadati</taxon>
        <taxon>Bacteroidota</taxon>
        <taxon>Flavobacteriia</taxon>
        <taxon>Flavobacteriales</taxon>
        <taxon>Flavobacteriaceae</taxon>
        <taxon>Aquimarina</taxon>
    </lineage>
</organism>
<dbReference type="PANTHER" id="PTHR43346">
    <property type="entry name" value="LIGAND BINDING DOMAIN PROTEIN, PUTATIVE (AFU_ORTHOLOGUE AFUA_6G14370)-RELATED"/>
    <property type="match status" value="1"/>
</dbReference>
<reference evidence="3 4" key="1">
    <citation type="submission" date="2014-04" db="EMBL/GenBank/DDBJ databases">
        <title>Aquimarina sp. 22II-S11-z7 Genome Sequencing.</title>
        <authorList>
            <person name="Lai Q."/>
        </authorList>
    </citation>
    <scope>NUCLEOTIDE SEQUENCE [LARGE SCALE GENOMIC DNA]</scope>
    <source>
        <strain evidence="3 4">22II-S11-z7</strain>
    </source>
</reference>
<keyword evidence="3" id="KW-0449">Lipoprotein</keyword>
<dbReference type="SUPFAM" id="SSF51182">
    <property type="entry name" value="RmlC-like cupins"/>
    <property type="match status" value="1"/>
</dbReference>
<evidence type="ECO:0000313" key="3">
    <source>
        <dbReference type="EMBL" id="EZH75568.1"/>
    </source>
</evidence>
<dbReference type="STRING" id="1317122.ATO12_01935"/>
<evidence type="ECO:0000256" key="1">
    <source>
        <dbReference type="SAM" id="SignalP"/>
    </source>
</evidence>
<feature type="chain" id="PRO_5001517766" evidence="1">
    <location>
        <begin position="19"/>
        <end position="131"/>
    </location>
</feature>
<dbReference type="Proteomes" id="UP000023541">
    <property type="component" value="Unassembled WGS sequence"/>
</dbReference>
<keyword evidence="1" id="KW-0732">Signal</keyword>
<protein>
    <submittedName>
        <fullName evidence="3">Lipoprotein</fullName>
    </submittedName>
</protein>
<dbReference type="Pfam" id="PF07883">
    <property type="entry name" value="Cupin_2"/>
    <property type="match status" value="1"/>
</dbReference>
<dbReference type="EMBL" id="AQRA01000001">
    <property type="protein sequence ID" value="EZH75568.1"/>
    <property type="molecule type" value="Genomic_DNA"/>
</dbReference>
<name>A0A023C114_9FLAO</name>
<comment type="caution">
    <text evidence="3">The sequence shown here is derived from an EMBL/GenBank/DDBJ whole genome shotgun (WGS) entry which is preliminary data.</text>
</comment>
<dbReference type="InterPro" id="IPR011051">
    <property type="entry name" value="RmlC_Cupin_sf"/>
</dbReference>
<evidence type="ECO:0000313" key="4">
    <source>
        <dbReference type="Proteomes" id="UP000023541"/>
    </source>
</evidence>
<keyword evidence="4" id="KW-1185">Reference proteome</keyword>
<dbReference type="AlphaFoldDB" id="A0A023C114"/>
<dbReference type="OrthoDB" id="6291529at2"/>
<sequence>MKVIPIICCFIISAGLFAQTKNTILDFEPDQDYDNILVKKVYSDTHTSTFVIWIKKNVKPHKHIKHTEQVFVLQGKASVQLNDKEIIVQKGDWVTIPEQTVHAVKVLSKIPLKVISVQTPEFEGKDRVFVE</sequence>
<dbReference type="InterPro" id="IPR014710">
    <property type="entry name" value="RmlC-like_jellyroll"/>
</dbReference>
<feature type="domain" description="Cupin type-2" evidence="2">
    <location>
        <begin position="58"/>
        <end position="117"/>
    </location>
</feature>
<gene>
    <name evidence="3" type="ORF">ATO12_01935</name>
</gene>
<proteinExistence type="predicted"/>
<dbReference type="PANTHER" id="PTHR43346:SF1">
    <property type="entry name" value="QUERCETIN 2,3-DIOXYGENASE-RELATED"/>
    <property type="match status" value="1"/>
</dbReference>
<dbReference type="InterPro" id="IPR013096">
    <property type="entry name" value="Cupin_2"/>
</dbReference>
<accession>A0A023C114</accession>